<evidence type="ECO:0000313" key="2">
    <source>
        <dbReference type="Proteomes" id="UP001145114"/>
    </source>
</evidence>
<name>A0ACC1HC92_9FUNG</name>
<reference evidence="1" key="1">
    <citation type="submission" date="2022-06" db="EMBL/GenBank/DDBJ databases">
        <title>Phylogenomic reconstructions and comparative analyses of Kickxellomycotina fungi.</title>
        <authorList>
            <person name="Reynolds N.K."/>
            <person name="Stajich J.E."/>
            <person name="Barry K."/>
            <person name="Grigoriev I.V."/>
            <person name="Crous P."/>
            <person name="Smith M.E."/>
        </authorList>
    </citation>
    <scope>NUCLEOTIDE SEQUENCE</scope>
    <source>
        <strain evidence="1">RSA 2271</strain>
    </source>
</reference>
<organism evidence="1 2">
    <name type="scientific">Spiromyces aspiralis</name>
    <dbReference type="NCBI Taxonomy" id="68401"/>
    <lineage>
        <taxon>Eukaryota</taxon>
        <taxon>Fungi</taxon>
        <taxon>Fungi incertae sedis</taxon>
        <taxon>Zoopagomycota</taxon>
        <taxon>Kickxellomycotina</taxon>
        <taxon>Kickxellomycetes</taxon>
        <taxon>Kickxellales</taxon>
        <taxon>Kickxellaceae</taxon>
        <taxon>Spiromyces</taxon>
    </lineage>
</organism>
<protein>
    <submittedName>
        <fullName evidence="1">Uncharacterized protein</fullName>
    </submittedName>
</protein>
<gene>
    <name evidence="1" type="ORF">EV182_005619</name>
</gene>
<sequence>AILTCARTYSKALDAVLQVDIGIPRKNVILVRSDPSFPGVLDSKSVCSDRPFEPFRISTVREASSTMAALVHSSGSTTDPKGIIIHHSGFIACVLQELFMDSTYQSMIPKVKIEGPGYVLTCLVQYPLYGLSVTCLTYLARGLTVVMTRPTDLSLILSLVEDMSIHLIRSSPALLHLISCNWDIVSKFNTSSLSRYISAGSMVDPDLKREFEARLGVPIHNDYGCSETFSISFPIPFHNKHRRAVGKLRPGLRAKVTDQDGRELGPGEVGKIHIWTPGRFLGYFNKPEDTAKTIGPDGYICVEDMGYISEDGFLTIYDRWVDTIINEGHYVFPTPLEQLLIKHPRVSDCAIIGINDPPAQAVKAYVVLALDGDNGDATKSDHAPQDVQRVLHEIKDWFDNHDTVKPYERLSGGIESIDNIPRGPGYKSQRFKLRALHQPQGQAA</sequence>
<keyword evidence="2" id="KW-1185">Reference proteome</keyword>
<comment type="caution">
    <text evidence="1">The sequence shown here is derived from an EMBL/GenBank/DDBJ whole genome shotgun (WGS) entry which is preliminary data.</text>
</comment>
<accession>A0ACC1HC92</accession>
<proteinExistence type="predicted"/>
<dbReference type="Proteomes" id="UP001145114">
    <property type="component" value="Unassembled WGS sequence"/>
</dbReference>
<dbReference type="EMBL" id="JAMZIH010007198">
    <property type="protein sequence ID" value="KAJ1673246.1"/>
    <property type="molecule type" value="Genomic_DNA"/>
</dbReference>
<evidence type="ECO:0000313" key="1">
    <source>
        <dbReference type="EMBL" id="KAJ1673246.1"/>
    </source>
</evidence>
<feature type="non-terminal residue" evidence="1">
    <location>
        <position position="444"/>
    </location>
</feature>
<feature type="non-terminal residue" evidence="1">
    <location>
        <position position="1"/>
    </location>
</feature>